<dbReference type="AlphaFoldDB" id="A0A2G9I9B1"/>
<accession>A0A2G9I9B1</accession>
<gene>
    <name evidence="1" type="ORF">CDL12_00900</name>
</gene>
<protein>
    <submittedName>
        <fullName evidence="1">Uncharacterized protein</fullName>
    </submittedName>
</protein>
<name>A0A2G9I9B1_9LAMI</name>
<comment type="caution">
    <text evidence="1">The sequence shown here is derived from an EMBL/GenBank/DDBJ whole genome shotgun (WGS) entry which is preliminary data.</text>
</comment>
<dbReference type="EMBL" id="NKXS01000107">
    <property type="protein sequence ID" value="PIN26347.1"/>
    <property type="molecule type" value="Genomic_DNA"/>
</dbReference>
<organism evidence="1 2">
    <name type="scientific">Handroanthus impetiginosus</name>
    <dbReference type="NCBI Taxonomy" id="429701"/>
    <lineage>
        <taxon>Eukaryota</taxon>
        <taxon>Viridiplantae</taxon>
        <taxon>Streptophyta</taxon>
        <taxon>Embryophyta</taxon>
        <taxon>Tracheophyta</taxon>
        <taxon>Spermatophyta</taxon>
        <taxon>Magnoliopsida</taxon>
        <taxon>eudicotyledons</taxon>
        <taxon>Gunneridae</taxon>
        <taxon>Pentapetalae</taxon>
        <taxon>asterids</taxon>
        <taxon>lamiids</taxon>
        <taxon>Lamiales</taxon>
        <taxon>Bignoniaceae</taxon>
        <taxon>Crescentiina</taxon>
        <taxon>Tabebuia alliance</taxon>
        <taxon>Handroanthus</taxon>
    </lineage>
</organism>
<evidence type="ECO:0000313" key="2">
    <source>
        <dbReference type="Proteomes" id="UP000231279"/>
    </source>
</evidence>
<proteinExistence type="predicted"/>
<evidence type="ECO:0000313" key="1">
    <source>
        <dbReference type="EMBL" id="PIN26347.1"/>
    </source>
</evidence>
<sequence>MKSNRQKLSTFLTCFCVSLTPIFLFLVHYTNSSTGKSIHKAFCSPAASCSSGVQFLSLHYHIIQIPENIEDFLWIIND</sequence>
<keyword evidence="2" id="KW-1185">Reference proteome</keyword>
<reference evidence="2" key="1">
    <citation type="journal article" date="2018" name="Gigascience">
        <title>Genome assembly of the Pink Ipe (Handroanthus impetiginosus, Bignoniaceae), a highly valued, ecologically keystone Neotropical timber forest tree.</title>
        <authorList>
            <person name="Silva-Junior O.B."/>
            <person name="Grattapaglia D."/>
            <person name="Novaes E."/>
            <person name="Collevatti R.G."/>
        </authorList>
    </citation>
    <scope>NUCLEOTIDE SEQUENCE [LARGE SCALE GENOMIC DNA]</scope>
    <source>
        <strain evidence="2">cv. UFG-1</strain>
    </source>
</reference>
<dbReference type="Proteomes" id="UP000231279">
    <property type="component" value="Unassembled WGS sequence"/>
</dbReference>